<dbReference type="GO" id="GO:0008643">
    <property type="term" value="P:carbohydrate transport"/>
    <property type="evidence" value="ECO:0007669"/>
    <property type="project" value="InterPro"/>
</dbReference>
<dbReference type="InterPro" id="IPR039672">
    <property type="entry name" value="MFS_2"/>
</dbReference>
<feature type="transmembrane region" description="Helical" evidence="2">
    <location>
        <begin position="214"/>
        <end position="237"/>
    </location>
</feature>
<keyword evidence="2" id="KW-0812">Transmembrane</keyword>
<name>A0A845BJ22_9NEIS</name>
<dbReference type="GO" id="GO:0005886">
    <property type="term" value="C:plasma membrane"/>
    <property type="evidence" value="ECO:0007669"/>
    <property type="project" value="TreeGrafter"/>
</dbReference>
<sequence>MLGTRALLNAGLPGLPLAMAALPVYVFTPMLYANEYGMSLTLIGALLFGARLIDTAQDPLLGVWQDKLSNTALRRVTLLMTALGLAGFFWLLLPFTGLSLAWQMAASLLLVYTAHGWVSIALLRYGAALSRHKHERERIVAWREGLSVVGVLLAAALPATLSARYGIKTGLAAFAALLVLASLLALWAFNRAPLAPAVSAARPDWRIVLADKRFLALLLVLLLNAMAMALPATLFNFYVADVLRAPELAGGFLLSYFLCAAASLPLWLRLAARLGKVRAWYVGMALALAGFMLVPWLNQDNHAAFWLVCIATGTALGADLAYSTAMVADIIDEKVHGSGGAYFGAVSLVGKLALALAAGTALPLAALAGYTPGNSANTSALILLYAGLPCTVKLIAWVWLARLRTQLEGTP</sequence>
<feature type="transmembrane region" description="Helical" evidence="2">
    <location>
        <begin position="303"/>
        <end position="322"/>
    </location>
</feature>
<feature type="transmembrane region" description="Helical" evidence="2">
    <location>
        <begin position="280"/>
        <end position="297"/>
    </location>
</feature>
<feature type="transmembrane region" description="Helical" evidence="2">
    <location>
        <begin position="73"/>
        <end position="93"/>
    </location>
</feature>
<comment type="caution">
    <text evidence="3">The sequence shown here is derived from an EMBL/GenBank/DDBJ whole genome shotgun (WGS) entry which is preliminary data.</text>
</comment>
<evidence type="ECO:0000313" key="3">
    <source>
        <dbReference type="EMBL" id="MXR36285.1"/>
    </source>
</evidence>
<feature type="transmembrane region" description="Helical" evidence="2">
    <location>
        <begin position="342"/>
        <end position="368"/>
    </location>
</feature>
<reference evidence="3 4" key="1">
    <citation type="submission" date="2019-12" db="EMBL/GenBank/DDBJ databases">
        <title>Neisseriaceae gen. nov. sp. Genome sequencing and assembly.</title>
        <authorList>
            <person name="Liu Z."/>
            <person name="Li A."/>
        </authorList>
    </citation>
    <scope>NUCLEOTIDE SEQUENCE [LARGE SCALE GENOMIC DNA]</scope>
    <source>
        <strain evidence="3 4">B2N2-7</strain>
    </source>
</reference>
<comment type="similarity">
    <text evidence="1">Belongs to the sodium:galactoside symporter (TC 2.A.2) family.</text>
</comment>
<dbReference type="InterPro" id="IPR036259">
    <property type="entry name" value="MFS_trans_sf"/>
</dbReference>
<feature type="transmembrane region" description="Helical" evidence="2">
    <location>
        <begin position="249"/>
        <end position="268"/>
    </location>
</feature>
<keyword evidence="2" id="KW-1133">Transmembrane helix</keyword>
<evidence type="ECO:0000256" key="1">
    <source>
        <dbReference type="ARBA" id="ARBA00009617"/>
    </source>
</evidence>
<keyword evidence="2" id="KW-0472">Membrane</keyword>
<protein>
    <submittedName>
        <fullName evidence="3">MFS transporter</fullName>
    </submittedName>
</protein>
<feature type="transmembrane region" description="Helical" evidence="2">
    <location>
        <begin position="36"/>
        <end position="53"/>
    </location>
</feature>
<accession>A0A845BJ22</accession>
<dbReference type="Gene3D" id="1.20.1250.20">
    <property type="entry name" value="MFS general substrate transporter like domains"/>
    <property type="match status" value="2"/>
</dbReference>
<dbReference type="PANTHER" id="PTHR11328:SF24">
    <property type="entry name" value="MAJOR FACILITATOR SUPERFAMILY (MFS) PROFILE DOMAIN-CONTAINING PROTEIN"/>
    <property type="match status" value="1"/>
</dbReference>
<dbReference type="PANTHER" id="PTHR11328">
    <property type="entry name" value="MAJOR FACILITATOR SUPERFAMILY DOMAIN-CONTAINING PROTEIN"/>
    <property type="match status" value="1"/>
</dbReference>
<evidence type="ECO:0000256" key="2">
    <source>
        <dbReference type="SAM" id="Phobius"/>
    </source>
</evidence>
<dbReference type="AlphaFoldDB" id="A0A845BJ22"/>
<feature type="transmembrane region" description="Helical" evidence="2">
    <location>
        <begin position="105"/>
        <end position="125"/>
    </location>
</feature>
<gene>
    <name evidence="3" type="ORF">GQF02_04765</name>
</gene>
<dbReference type="RefSeq" id="WP_160795230.1">
    <property type="nucleotide sequence ID" value="NZ_WSSB01000003.1"/>
</dbReference>
<keyword evidence="4" id="KW-1185">Reference proteome</keyword>
<dbReference type="EMBL" id="WSSB01000003">
    <property type="protein sequence ID" value="MXR36285.1"/>
    <property type="molecule type" value="Genomic_DNA"/>
</dbReference>
<evidence type="ECO:0000313" key="4">
    <source>
        <dbReference type="Proteomes" id="UP000467214"/>
    </source>
</evidence>
<feature type="transmembrane region" description="Helical" evidence="2">
    <location>
        <begin position="146"/>
        <end position="165"/>
    </location>
</feature>
<feature type="transmembrane region" description="Helical" evidence="2">
    <location>
        <begin position="171"/>
        <end position="189"/>
    </location>
</feature>
<feature type="transmembrane region" description="Helical" evidence="2">
    <location>
        <begin position="380"/>
        <end position="400"/>
    </location>
</feature>
<dbReference type="SUPFAM" id="SSF103473">
    <property type="entry name" value="MFS general substrate transporter"/>
    <property type="match status" value="1"/>
</dbReference>
<proteinExistence type="inferred from homology"/>
<dbReference type="GO" id="GO:0015293">
    <property type="term" value="F:symporter activity"/>
    <property type="evidence" value="ECO:0007669"/>
    <property type="project" value="InterPro"/>
</dbReference>
<dbReference type="Pfam" id="PF13347">
    <property type="entry name" value="MFS_2"/>
    <property type="match status" value="1"/>
</dbReference>
<dbReference type="Proteomes" id="UP000467214">
    <property type="component" value="Unassembled WGS sequence"/>
</dbReference>
<organism evidence="3 4">
    <name type="scientific">Craterilacuibacter sinensis</name>
    <dbReference type="NCBI Taxonomy" id="2686017"/>
    <lineage>
        <taxon>Bacteria</taxon>
        <taxon>Pseudomonadati</taxon>
        <taxon>Pseudomonadota</taxon>
        <taxon>Betaproteobacteria</taxon>
        <taxon>Neisseriales</taxon>
        <taxon>Neisseriaceae</taxon>
        <taxon>Craterilacuibacter</taxon>
    </lineage>
</organism>